<feature type="compositionally biased region" description="Basic and acidic residues" evidence="2">
    <location>
        <begin position="398"/>
        <end position="410"/>
    </location>
</feature>
<feature type="region of interest" description="Disordered" evidence="2">
    <location>
        <begin position="895"/>
        <end position="941"/>
    </location>
</feature>
<proteinExistence type="predicted"/>
<feature type="compositionally biased region" description="Basic and acidic residues" evidence="2">
    <location>
        <begin position="735"/>
        <end position="746"/>
    </location>
</feature>
<comment type="caution">
    <text evidence="3">The sequence shown here is derived from an EMBL/GenBank/DDBJ whole genome shotgun (WGS) entry which is preliminary data.</text>
</comment>
<protein>
    <submittedName>
        <fullName evidence="3">Uncharacterized protein</fullName>
    </submittedName>
</protein>
<keyword evidence="1" id="KW-0175">Coiled coil</keyword>
<feature type="compositionally biased region" description="Low complexity" evidence="2">
    <location>
        <begin position="909"/>
        <end position="918"/>
    </location>
</feature>
<dbReference type="Proteomes" id="UP000494165">
    <property type="component" value="Unassembled WGS sequence"/>
</dbReference>
<organism evidence="3 4">
    <name type="scientific">Cloeon dipterum</name>
    <dbReference type="NCBI Taxonomy" id="197152"/>
    <lineage>
        <taxon>Eukaryota</taxon>
        <taxon>Metazoa</taxon>
        <taxon>Ecdysozoa</taxon>
        <taxon>Arthropoda</taxon>
        <taxon>Hexapoda</taxon>
        <taxon>Insecta</taxon>
        <taxon>Pterygota</taxon>
        <taxon>Palaeoptera</taxon>
        <taxon>Ephemeroptera</taxon>
        <taxon>Pisciforma</taxon>
        <taxon>Baetidae</taxon>
        <taxon>Cloeon</taxon>
    </lineage>
</organism>
<feature type="region of interest" description="Disordered" evidence="2">
    <location>
        <begin position="398"/>
        <end position="620"/>
    </location>
</feature>
<accession>A0A8S1CW30</accession>
<feature type="compositionally biased region" description="Pro residues" evidence="2">
    <location>
        <begin position="1299"/>
        <end position="1309"/>
    </location>
</feature>
<evidence type="ECO:0000313" key="4">
    <source>
        <dbReference type="Proteomes" id="UP000494165"/>
    </source>
</evidence>
<feature type="compositionally biased region" description="Basic and acidic residues" evidence="2">
    <location>
        <begin position="263"/>
        <end position="273"/>
    </location>
</feature>
<feature type="coiled-coil region" evidence="1">
    <location>
        <begin position="685"/>
        <end position="712"/>
    </location>
</feature>
<sequence>MDSELPPEDGDTINALALSAEVDKGDEEPFFADQALSEAMEQTIAETTMKDVGEEDVDEALRNLANLDNFDEFFDDAIEPSIPEAAPSTLSGTHENQSLDAPAQFDAETSEVVLVECTSENVAPFVIKNEPVSDEEEMTEFKEDTQDKINQAGISIPLEQSLSLVPNLPANFGLKSFDWEEPEKPAIPSSIADKPFTIKIRNDLLQTRIKEEAVNEPDEKLEEPVKTSGETENVQADQIQEKPEERVELKASSTHGSSADSDVAAKEKHEKKVEKKKKAKETKKVSKVVYKKPPAVRSGIRLLEHGAPVQWLIDAVRIMLRSKHNYSAQDMDICLDQLTVLPCVVNLRRLSEAEIKVACKAKKKTMGAEPPQNYSLSKMKVIRNEIVDLILAKEEMGKEEAKEQKKLKEQAKKRKSEGKEKEKKKKRQRLMSTDEDSDKDSKKSVKVKSKSAAVDDTSKSVFESAEETRSEGSRSRDSSVSRGEEKAKEKSETEKTVARSDSRNEEPVKVKKEVVEKADKDTLPERCNSRSEEKKDKEKKERRDKKENEKEREQIENSKKQSKLEKNRAKEPVVPKPLQTPSFKIPKRTETSKPPKEFSILPAQDLEHRRPEKKVTVQNVPRVGRKAVTLERSVQTDPLSCMKNYSGPSVEDLMLLARQQIREAPIVLARWSRNPPVAAAELVRFQHIRQKKAEAEKAAREVEKRREADRLKHKISVNDYKNRKYTPKPLSKMGQTERKHQETLMRREHRAHQDTVPNGLEAALPSTTGSRGVNSPKLEDVSQSVNRRLAPESDKPHASTTPRSETHHTQHFAVPKSSPSIAQDNNMEEAGYSPLQNSLGNCTPTQDELDLTSIVKTSSSFMIPTSQLSTSDIPANISLDERLRQTNPFLMQLASQKAAPSPVPPPVRAPSAQSSPRPSFFPLPGATPPQMDSSRSPALGNGLAFPYSSPNAFGVPQPVPHPITAAPKPVPPPTMVTVPELGNIWNASNLLDVQDFDRQIKGHKLPSLFRDTSEEVSFWKLVLEEFPIPEFLCNRCVVEMKGQGCKVPRCPQLHELVSMSICMQNLSPIRSLECYLSIRQKQFTVYYQPCFEELLKKLSRANEARLLLCLCYEVMYREEELGPYWWSRLVEALLQVADAIRDDNAFELKRVLIYIMGHRTCTLMLRNEVARLSIRTYQHLPVVLNELFRNRDFVAHKSIVEPLIEHVLLNKIQTWTKRALEILVANVPDSVWHRFKQGVIHELAYLCGESDRISLYSKSGRAPPTSAAPSAAFGRQIPTLIKSASTQSPAAPQKLDVKPPLPANPPPNPLQRSINPPLPPSASPLPPLPPEVPAEIPPPPPTSVQPPPMPHEILISGVDMSRPYSPSEKADDELDDPFDVEHNAESLKMLCVGHDKPELIRDLFARLLRAVESEDFARVTSIVLRHPGDKLPRGRILYNILRERMQRPSQGFLKVASYASVKSNAQTAQAGLAQKFHNLLGTIGINILLDLVDQDSMNEALPVYLTTKSMTHFNWDNVTSYRDTPISLEQILLKSCKMCFRMGHTPEAYDLLKKFQQTTGSRGSKDLLDVLELLIENSLNEHKYKETLLLWTHARDTKLKFCLTNNIPSELPKNTLSFMVRLLNNNDLELVLQLWKEMRDAPSCLDKRTTRAVVHRLRKINLEFALDAYNAGRLNSAYPPQMTNHRQVNMFSYWTYEEIYVIMEDVLRRLEKTMKGTDISDFSLLITLEELPEPPSSTDTIEEVKMPFVDNSLQTLHERIQDVLSKMNPPIVLNPRGDPKVKTVRANPVSLRCHLVQRRIRMQRQQQQHNTPQQQAS</sequence>
<feature type="compositionally biased region" description="Polar residues" evidence="2">
    <location>
        <begin position="228"/>
        <end position="238"/>
    </location>
</feature>
<feature type="compositionally biased region" description="Basic and acidic residues" evidence="2">
    <location>
        <begin position="587"/>
        <end position="596"/>
    </location>
</feature>
<feature type="region of interest" description="Disordered" evidence="2">
    <location>
        <begin position="717"/>
        <end position="818"/>
    </location>
</feature>
<feature type="compositionally biased region" description="Pro residues" evidence="2">
    <location>
        <begin position="1316"/>
        <end position="1350"/>
    </location>
</feature>
<feature type="compositionally biased region" description="Basic and acidic residues" evidence="2">
    <location>
        <begin position="466"/>
        <end position="573"/>
    </location>
</feature>
<evidence type="ECO:0000256" key="1">
    <source>
        <dbReference type="SAM" id="Coils"/>
    </source>
</evidence>
<feature type="compositionally biased region" description="Basic and acidic residues" evidence="2">
    <location>
        <begin position="605"/>
        <end position="615"/>
    </location>
</feature>
<feature type="region of interest" description="Disordered" evidence="2">
    <location>
        <begin position="209"/>
        <end position="279"/>
    </location>
</feature>
<name>A0A8S1CW30_9INSE</name>
<evidence type="ECO:0000313" key="3">
    <source>
        <dbReference type="EMBL" id="CAB3375620.1"/>
    </source>
</evidence>
<evidence type="ECO:0000256" key="2">
    <source>
        <dbReference type="SAM" id="MobiDB-lite"/>
    </source>
</evidence>
<keyword evidence="4" id="KW-1185">Reference proteome</keyword>
<feature type="region of interest" description="Disordered" evidence="2">
    <location>
        <begin position="1285"/>
        <end position="1354"/>
    </location>
</feature>
<feature type="compositionally biased region" description="Polar residues" evidence="2">
    <location>
        <begin position="251"/>
        <end position="260"/>
    </location>
</feature>
<reference evidence="3 4" key="1">
    <citation type="submission" date="2020-04" db="EMBL/GenBank/DDBJ databases">
        <authorList>
            <person name="Alioto T."/>
            <person name="Alioto T."/>
            <person name="Gomez Garrido J."/>
        </authorList>
    </citation>
    <scope>NUCLEOTIDE SEQUENCE [LARGE SCALE GENOMIC DNA]</scope>
</reference>
<gene>
    <name evidence="3" type="ORF">CLODIP_2_CD12794</name>
</gene>
<feature type="compositionally biased region" description="Basic and acidic residues" evidence="2">
    <location>
        <begin position="239"/>
        <end position="249"/>
    </location>
</feature>
<feature type="compositionally biased region" description="Basic residues" evidence="2">
    <location>
        <begin position="411"/>
        <end position="429"/>
    </location>
</feature>
<dbReference type="EMBL" id="CADEPI010000115">
    <property type="protein sequence ID" value="CAB3375620.1"/>
    <property type="molecule type" value="Genomic_DNA"/>
</dbReference>